<dbReference type="Pfam" id="PF08546">
    <property type="entry name" value="ApbA_C"/>
    <property type="match status" value="1"/>
</dbReference>
<dbReference type="InterPro" id="IPR036291">
    <property type="entry name" value="NAD(P)-bd_dom_sf"/>
</dbReference>
<keyword evidence="4" id="KW-0560">Oxidoreductase</keyword>
<feature type="domain" description="Ketopantoate reductase N-terminal" evidence="6">
    <location>
        <begin position="3"/>
        <end position="192"/>
    </location>
</feature>
<dbReference type="InterPro" id="IPR013332">
    <property type="entry name" value="KPR_N"/>
</dbReference>
<feature type="domain" description="Ketopantoate reductase C-terminal" evidence="7">
    <location>
        <begin position="259"/>
        <end position="407"/>
    </location>
</feature>
<dbReference type="Proteomes" id="UP001498398">
    <property type="component" value="Unassembled WGS sequence"/>
</dbReference>
<dbReference type="EMBL" id="JBANRG010000006">
    <property type="protein sequence ID" value="KAK7465410.1"/>
    <property type="molecule type" value="Genomic_DNA"/>
</dbReference>
<evidence type="ECO:0000313" key="8">
    <source>
        <dbReference type="EMBL" id="KAK7465410.1"/>
    </source>
</evidence>
<dbReference type="InterPro" id="IPR013752">
    <property type="entry name" value="KPA_reductase"/>
</dbReference>
<dbReference type="Pfam" id="PF02558">
    <property type="entry name" value="ApbA"/>
    <property type="match status" value="1"/>
</dbReference>
<comment type="caution">
    <text evidence="8">The sequence shown here is derived from an EMBL/GenBank/DDBJ whole genome shotgun (WGS) entry which is preliminary data.</text>
</comment>
<keyword evidence="3" id="KW-0521">NADP</keyword>
<reference evidence="8 9" key="1">
    <citation type="submission" date="2024-01" db="EMBL/GenBank/DDBJ databases">
        <title>A draft genome for the cacao thread blight pathogen Marasmiellus scandens.</title>
        <authorList>
            <person name="Baruah I.K."/>
            <person name="Leung J."/>
            <person name="Bukari Y."/>
            <person name="Amoako-Attah I."/>
            <person name="Meinhardt L.W."/>
            <person name="Bailey B.A."/>
            <person name="Cohen S.P."/>
        </authorList>
    </citation>
    <scope>NUCLEOTIDE SEQUENCE [LARGE SCALE GENOMIC DNA]</scope>
    <source>
        <strain evidence="8 9">GH-19</strain>
    </source>
</reference>
<name>A0ABR1JQY2_9AGAR</name>
<proteinExistence type="inferred from homology"/>
<keyword evidence="9" id="KW-1185">Reference proteome</keyword>
<gene>
    <name evidence="8" type="primary">PAN5</name>
    <name evidence="8" type="ORF">VKT23_005388</name>
</gene>
<dbReference type="NCBIfam" id="TIGR00745">
    <property type="entry name" value="apbA_panE"/>
    <property type="match status" value="1"/>
</dbReference>
<accession>A0ABR1JQY2</accession>
<evidence type="ECO:0000256" key="3">
    <source>
        <dbReference type="ARBA" id="ARBA00022857"/>
    </source>
</evidence>
<dbReference type="EC" id="1.1.1.169" evidence="2"/>
<dbReference type="SUPFAM" id="SSF48179">
    <property type="entry name" value="6-phosphogluconate dehydrogenase C-terminal domain-like"/>
    <property type="match status" value="1"/>
</dbReference>
<dbReference type="Gene3D" id="3.40.50.720">
    <property type="entry name" value="NAD(P)-binding Rossmann-like Domain"/>
    <property type="match status" value="1"/>
</dbReference>
<evidence type="ECO:0000256" key="5">
    <source>
        <dbReference type="ARBA" id="ARBA00032024"/>
    </source>
</evidence>
<dbReference type="InterPro" id="IPR013328">
    <property type="entry name" value="6PGD_dom2"/>
</dbReference>
<dbReference type="InterPro" id="IPR003710">
    <property type="entry name" value="ApbA"/>
</dbReference>
<sequence>MQFHVLGLGAIGSLLSYHLRRSLPAGNVVTLIHKSIRQARNTIESGPSVCVENDGVVSCATGYKAEVFEGTITPRIPLSERTEENKGKGSSFTLNNIQDAENIESLFVTTQAHQTLPAIRRLSPRLSGNSTIVLLSNGMGIYEELVEKIFRNPYNRPHFILASNTHGAFIRSRTTRFNVVHTGVGEIQFGIVPDPQGRNFEAGFLDPEISPTERQATITDITTTPEQDPQFSKYRSLRNTVAALLLMENLHTSWRPMEDIQSAMRRKLVVNSVINPLTAVLGCRNGELFAHPAATSILRGVCAEASRVYAAEMRAQATAYEQSMGPTSEDDPILFSRLPSALKAPSLQQEVLRVAELTKGNFSSMLESVRRGSETEIRYMNGHLLRMGKAYNIRMPYTASLMHMLQLRSAIPIAANL</sequence>
<dbReference type="PANTHER" id="PTHR43765">
    <property type="entry name" value="2-DEHYDROPANTOATE 2-REDUCTASE-RELATED"/>
    <property type="match status" value="1"/>
</dbReference>
<comment type="similarity">
    <text evidence="1">Belongs to the ketopantoate reductase family.</text>
</comment>
<evidence type="ECO:0000313" key="9">
    <source>
        <dbReference type="Proteomes" id="UP001498398"/>
    </source>
</evidence>
<evidence type="ECO:0000259" key="6">
    <source>
        <dbReference type="Pfam" id="PF02558"/>
    </source>
</evidence>
<evidence type="ECO:0000256" key="1">
    <source>
        <dbReference type="ARBA" id="ARBA00007870"/>
    </source>
</evidence>
<dbReference type="Gene3D" id="1.10.1040.10">
    <property type="entry name" value="N-(1-d-carboxylethyl)-l-norvaline Dehydrogenase, domain 2"/>
    <property type="match status" value="1"/>
</dbReference>
<organism evidence="8 9">
    <name type="scientific">Marasmiellus scandens</name>
    <dbReference type="NCBI Taxonomy" id="2682957"/>
    <lineage>
        <taxon>Eukaryota</taxon>
        <taxon>Fungi</taxon>
        <taxon>Dikarya</taxon>
        <taxon>Basidiomycota</taxon>
        <taxon>Agaricomycotina</taxon>
        <taxon>Agaricomycetes</taxon>
        <taxon>Agaricomycetidae</taxon>
        <taxon>Agaricales</taxon>
        <taxon>Marasmiineae</taxon>
        <taxon>Omphalotaceae</taxon>
        <taxon>Marasmiellus</taxon>
    </lineage>
</organism>
<dbReference type="PANTHER" id="PTHR43765:SF2">
    <property type="entry name" value="2-DEHYDROPANTOATE 2-REDUCTASE"/>
    <property type="match status" value="1"/>
</dbReference>
<evidence type="ECO:0000256" key="4">
    <source>
        <dbReference type="ARBA" id="ARBA00023002"/>
    </source>
</evidence>
<dbReference type="InterPro" id="IPR050838">
    <property type="entry name" value="Ketopantoate_reductase"/>
</dbReference>
<evidence type="ECO:0000256" key="2">
    <source>
        <dbReference type="ARBA" id="ARBA00013014"/>
    </source>
</evidence>
<protein>
    <recommendedName>
        <fullName evidence="2">2-dehydropantoate 2-reductase</fullName>
        <ecNumber evidence="2">1.1.1.169</ecNumber>
    </recommendedName>
    <alternativeName>
        <fullName evidence="5">Ketopantoate reductase</fullName>
    </alternativeName>
</protein>
<evidence type="ECO:0000259" key="7">
    <source>
        <dbReference type="Pfam" id="PF08546"/>
    </source>
</evidence>
<dbReference type="InterPro" id="IPR008927">
    <property type="entry name" value="6-PGluconate_DH-like_C_sf"/>
</dbReference>
<dbReference type="SUPFAM" id="SSF51735">
    <property type="entry name" value="NAD(P)-binding Rossmann-fold domains"/>
    <property type="match status" value="1"/>
</dbReference>